<dbReference type="RefSeq" id="WP_380218196.1">
    <property type="nucleotide sequence ID" value="NZ_JBHTBN010000006.1"/>
</dbReference>
<protein>
    <submittedName>
        <fullName evidence="2">Phage tail protein</fullName>
    </submittedName>
</protein>
<dbReference type="InterPro" id="IPR011083">
    <property type="entry name" value="Phage_tail_collar_dom"/>
</dbReference>
<sequence>MEPLLGEIMLVGFNFAPRGWAMCEGQILSINQNQSLYSLLGTTYGGDGRTTFALPDLRSRVMVGVGNGPGLDSVTLGEKAGAITHTDTLAEMASHNHGGVLQISSEDGLQPSGNENYIASHPAAFHTAPTSGASLGGLATGNQGGNNQPYSIRNPYLGINHCIALTGLFPSRN</sequence>
<proteinExistence type="predicted"/>
<accession>A0ABW2MTK9</accession>
<evidence type="ECO:0000313" key="2">
    <source>
        <dbReference type="EMBL" id="MFC7358276.1"/>
    </source>
</evidence>
<dbReference type="InterPro" id="IPR037053">
    <property type="entry name" value="Phage_tail_collar_dom_sf"/>
</dbReference>
<reference evidence="3" key="1">
    <citation type="journal article" date="2019" name="Int. J. Syst. Evol. Microbiol.">
        <title>The Global Catalogue of Microorganisms (GCM) 10K type strain sequencing project: providing services to taxonomists for standard genome sequencing and annotation.</title>
        <authorList>
            <consortium name="The Broad Institute Genomics Platform"/>
            <consortium name="The Broad Institute Genome Sequencing Center for Infectious Disease"/>
            <person name="Wu L."/>
            <person name="Ma J."/>
        </authorList>
    </citation>
    <scope>NUCLEOTIDE SEQUENCE [LARGE SCALE GENOMIC DNA]</scope>
    <source>
        <strain evidence="3">CGMCC 1.16306</strain>
    </source>
</reference>
<organism evidence="2 3">
    <name type="scientific">Jejudonia soesokkakensis</name>
    <dbReference type="NCBI Taxonomy" id="1323432"/>
    <lineage>
        <taxon>Bacteria</taxon>
        <taxon>Pseudomonadati</taxon>
        <taxon>Bacteroidota</taxon>
        <taxon>Flavobacteriia</taxon>
        <taxon>Flavobacteriales</taxon>
        <taxon>Flavobacteriaceae</taxon>
        <taxon>Jejudonia</taxon>
    </lineage>
</organism>
<dbReference type="SUPFAM" id="SSF88874">
    <property type="entry name" value="Receptor-binding domain of short tail fibre protein gp12"/>
    <property type="match status" value="1"/>
</dbReference>
<dbReference type="Gene3D" id="3.90.1340.10">
    <property type="entry name" value="Phage tail collar domain"/>
    <property type="match status" value="1"/>
</dbReference>
<comment type="caution">
    <text evidence="2">The sequence shown here is derived from an EMBL/GenBank/DDBJ whole genome shotgun (WGS) entry which is preliminary data.</text>
</comment>
<dbReference type="Pfam" id="PF07484">
    <property type="entry name" value="Collar"/>
    <property type="match status" value="1"/>
</dbReference>
<evidence type="ECO:0000259" key="1">
    <source>
        <dbReference type="Pfam" id="PF07484"/>
    </source>
</evidence>
<name>A0ABW2MTK9_9FLAO</name>
<gene>
    <name evidence="2" type="ORF">ACFQO1_11300</name>
</gene>
<feature type="domain" description="Phage tail collar" evidence="1">
    <location>
        <begin position="6"/>
        <end position="61"/>
    </location>
</feature>
<dbReference type="EMBL" id="JBHTBN010000006">
    <property type="protein sequence ID" value="MFC7358276.1"/>
    <property type="molecule type" value="Genomic_DNA"/>
</dbReference>
<keyword evidence="3" id="KW-1185">Reference proteome</keyword>
<evidence type="ECO:0000313" key="3">
    <source>
        <dbReference type="Proteomes" id="UP001596415"/>
    </source>
</evidence>
<dbReference type="Proteomes" id="UP001596415">
    <property type="component" value="Unassembled WGS sequence"/>
</dbReference>